<reference evidence="2" key="1">
    <citation type="journal article" date="2016" name="Insect Biochem. Mol. Biol.">
        <title>Multifaceted biological insights from a draft genome sequence of the tobacco hornworm moth, Manduca sexta.</title>
        <authorList>
            <person name="Kanost M.R."/>
            <person name="Arrese E.L."/>
            <person name="Cao X."/>
            <person name="Chen Y.R."/>
            <person name="Chellapilla S."/>
            <person name="Goldsmith M.R."/>
            <person name="Grosse-Wilde E."/>
            <person name="Heckel D.G."/>
            <person name="Herndon N."/>
            <person name="Jiang H."/>
            <person name="Papanicolaou A."/>
            <person name="Qu J."/>
            <person name="Soulages J.L."/>
            <person name="Vogel H."/>
            <person name="Walters J."/>
            <person name="Waterhouse R.M."/>
            <person name="Ahn S.J."/>
            <person name="Almeida F.C."/>
            <person name="An C."/>
            <person name="Aqrawi P."/>
            <person name="Bretschneider A."/>
            <person name="Bryant W.B."/>
            <person name="Bucks S."/>
            <person name="Chao H."/>
            <person name="Chevignon G."/>
            <person name="Christen J.M."/>
            <person name="Clarke D.F."/>
            <person name="Dittmer N.T."/>
            <person name="Ferguson L.C.F."/>
            <person name="Garavelou S."/>
            <person name="Gordon K.H.J."/>
            <person name="Gunaratna R.T."/>
            <person name="Han Y."/>
            <person name="Hauser F."/>
            <person name="He Y."/>
            <person name="Heidel-Fischer H."/>
            <person name="Hirsh A."/>
            <person name="Hu Y."/>
            <person name="Jiang H."/>
            <person name="Kalra D."/>
            <person name="Klinner C."/>
            <person name="Konig C."/>
            <person name="Kovar C."/>
            <person name="Kroll A.R."/>
            <person name="Kuwar S.S."/>
            <person name="Lee S.L."/>
            <person name="Lehman R."/>
            <person name="Li K."/>
            <person name="Li Z."/>
            <person name="Liang H."/>
            <person name="Lovelace S."/>
            <person name="Lu Z."/>
            <person name="Mansfield J.H."/>
            <person name="McCulloch K.J."/>
            <person name="Mathew T."/>
            <person name="Morton B."/>
            <person name="Muzny D.M."/>
            <person name="Neunemann D."/>
            <person name="Ongeri F."/>
            <person name="Pauchet Y."/>
            <person name="Pu L.L."/>
            <person name="Pyrousis I."/>
            <person name="Rao X.J."/>
            <person name="Redding A."/>
            <person name="Roesel C."/>
            <person name="Sanchez-Gracia A."/>
            <person name="Schaack S."/>
            <person name="Shukla A."/>
            <person name="Tetreau G."/>
            <person name="Wang Y."/>
            <person name="Xiong G.H."/>
            <person name="Traut W."/>
            <person name="Walsh T.K."/>
            <person name="Worley K.C."/>
            <person name="Wu D."/>
            <person name="Wu W."/>
            <person name="Wu Y.Q."/>
            <person name="Zhang X."/>
            <person name="Zou Z."/>
            <person name="Zucker H."/>
            <person name="Briscoe A.D."/>
            <person name="Burmester T."/>
            <person name="Clem R.J."/>
            <person name="Feyereisen R."/>
            <person name="Grimmelikhuijzen C.J.P."/>
            <person name="Hamodrakas S.J."/>
            <person name="Hansson B.S."/>
            <person name="Huguet E."/>
            <person name="Jermiin L.S."/>
            <person name="Lan Q."/>
            <person name="Lehman H.K."/>
            <person name="Lorenzen M."/>
            <person name="Merzendorfer H."/>
            <person name="Michalopoulos I."/>
            <person name="Morton D.B."/>
            <person name="Muthukrishnan S."/>
            <person name="Oakeshott J.G."/>
            <person name="Palmer W."/>
            <person name="Park Y."/>
            <person name="Passarelli A.L."/>
            <person name="Rozas J."/>
            <person name="Schwartz L.M."/>
            <person name="Smith W."/>
            <person name="Southgate A."/>
            <person name="Vilcinskas A."/>
            <person name="Vogt R."/>
            <person name="Wang P."/>
            <person name="Werren J."/>
            <person name="Yu X.Q."/>
            <person name="Zhou J.J."/>
            <person name="Brown S.J."/>
            <person name="Scherer S.E."/>
            <person name="Richards S."/>
            <person name="Blissard G.W."/>
        </authorList>
    </citation>
    <scope>NUCLEOTIDE SEQUENCE</scope>
</reference>
<gene>
    <name evidence="2" type="ORF">O3G_MSEX010930</name>
</gene>
<organism evidence="2 3">
    <name type="scientific">Manduca sexta</name>
    <name type="common">Tobacco hawkmoth</name>
    <name type="synonym">Tobacco hornworm</name>
    <dbReference type="NCBI Taxonomy" id="7130"/>
    <lineage>
        <taxon>Eukaryota</taxon>
        <taxon>Metazoa</taxon>
        <taxon>Ecdysozoa</taxon>
        <taxon>Arthropoda</taxon>
        <taxon>Hexapoda</taxon>
        <taxon>Insecta</taxon>
        <taxon>Pterygota</taxon>
        <taxon>Neoptera</taxon>
        <taxon>Endopterygota</taxon>
        <taxon>Lepidoptera</taxon>
        <taxon>Glossata</taxon>
        <taxon>Ditrysia</taxon>
        <taxon>Bombycoidea</taxon>
        <taxon>Sphingidae</taxon>
        <taxon>Sphinginae</taxon>
        <taxon>Sphingini</taxon>
        <taxon>Manduca</taxon>
    </lineage>
</organism>
<dbReference type="Proteomes" id="UP000791440">
    <property type="component" value="Unassembled WGS sequence"/>
</dbReference>
<evidence type="ECO:0000313" key="3">
    <source>
        <dbReference type="Proteomes" id="UP000791440"/>
    </source>
</evidence>
<dbReference type="AlphaFoldDB" id="A0A921ZIE0"/>
<feature type="region of interest" description="Disordered" evidence="1">
    <location>
        <begin position="425"/>
        <end position="476"/>
    </location>
</feature>
<feature type="region of interest" description="Disordered" evidence="1">
    <location>
        <begin position="193"/>
        <end position="217"/>
    </location>
</feature>
<name>A0A921ZIE0_MANSE</name>
<proteinExistence type="predicted"/>
<evidence type="ECO:0000256" key="1">
    <source>
        <dbReference type="SAM" id="MobiDB-lite"/>
    </source>
</evidence>
<feature type="compositionally biased region" description="Basic and acidic residues" evidence="1">
    <location>
        <begin position="193"/>
        <end position="203"/>
    </location>
</feature>
<evidence type="ECO:0000313" key="2">
    <source>
        <dbReference type="EMBL" id="KAG6458562.1"/>
    </source>
</evidence>
<sequence length="476" mass="51980">MPRVSVLTFTVCFTFSLFTNVGFVDFQMLLTLLLVAKASCGLLPVDLSGISPGALLHLGLDTPSGGLLGGLGDILSSGVGTVGSLGQGVLGKVTALTLQHESDPSDIINVEPWKQDLSYPAYWLDTHKNGLDQSKQVSYADWINNRHNAYYHQLSHHEGDLSTSSEYLLPKPHLNDQVPANNVLDGSHVYLDKESSLDGDEPKIVPFSTERPDKSNEVDDAIHFPESEEIIKINSESDENVKSEPARDIIIVQNPNVGVTSPSPVNGNNPIIILQPGNQPSNNGIYVLPTTSNLVNQDFNRVPQVPTVYVDNQGRRYYIIQTNNNIVNEPVQPIKVTTPPTTQGNNQIYVIMNINGQQVLVPASRLPNNGLQMDINVKPNPATPGQMYVYVPSNNGENNVVTNAPVTNPVVNYVTTPKYISFEKEPVTEQNDTETSEVTESVSMEVPSDIENTKEESEGKDTDGIVESIGDDDIRK</sequence>
<dbReference type="EMBL" id="JH668588">
    <property type="protein sequence ID" value="KAG6458562.1"/>
    <property type="molecule type" value="Genomic_DNA"/>
</dbReference>
<comment type="caution">
    <text evidence="2">The sequence shown here is derived from an EMBL/GenBank/DDBJ whole genome shotgun (WGS) entry which is preliminary data.</text>
</comment>
<keyword evidence="3" id="KW-1185">Reference proteome</keyword>
<reference evidence="2" key="2">
    <citation type="submission" date="2020-12" db="EMBL/GenBank/DDBJ databases">
        <authorList>
            <person name="Kanost M."/>
        </authorList>
    </citation>
    <scope>NUCLEOTIDE SEQUENCE</scope>
</reference>
<feature type="compositionally biased region" description="Basic and acidic residues" evidence="1">
    <location>
        <begin position="451"/>
        <end position="463"/>
    </location>
</feature>
<protein>
    <submittedName>
        <fullName evidence="2">Uncharacterized protein</fullName>
    </submittedName>
</protein>
<accession>A0A921ZIE0</accession>